<dbReference type="PROSITE" id="PS00018">
    <property type="entry name" value="EF_HAND_1"/>
    <property type="match status" value="1"/>
</dbReference>
<dbReference type="PROSITE" id="PS50222">
    <property type="entry name" value="EF_HAND_2"/>
    <property type="match status" value="1"/>
</dbReference>
<keyword evidence="8 9" id="KW-0472">Membrane</keyword>
<keyword evidence="7" id="KW-0406">Ion transport</keyword>
<dbReference type="GO" id="GO:0016020">
    <property type="term" value="C:membrane"/>
    <property type="evidence" value="ECO:0007669"/>
    <property type="project" value="InterPro"/>
</dbReference>
<evidence type="ECO:0000256" key="9">
    <source>
        <dbReference type="SAM" id="Phobius"/>
    </source>
</evidence>
<gene>
    <name evidence="12" type="ORF">Nepgr_022324</name>
</gene>
<comment type="subcellular location">
    <subcellularLocation>
        <location evidence="1">Endomembrane system</location>
        <topology evidence="1">Multi-pass membrane protein</topology>
    </subcellularLocation>
</comment>
<name>A0AAD3T021_NEPGR</name>
<dbReference type="GO" id="GO:0005509">
    <property type="term" value="F:calcium ion binding"/>
    <property type="evidence" value="ECO:0007669"/>
    <property type="project" value="InterPro"/>
</dbReference>
<dbReference type="SUPFAM" id="SSF47473">
    <property type="entry name" value="EF-hand"/>
    <property type="match status" value="1"/>
</dbReference>
<dbReference type="InterPro" id="IPR018247">
    <property type="entry name" value="EF_Hand_1_Ca_BS"/>
</dbReference>
<dbReference type="PANTHER" id="PTHR31503">
    <property type="entry name" value="VACUOLAR CALCIUM ION TRANSPORTER"/>
    <property type="match status" value="1"/>
</dbReference>
<evidence type="ECO:0000256" key="5">
    <source>
        <dbReference type="ARBA" id="ARBA00022837"/>
    </source>
</evidence>
<dbReference type="GO" id="GO:0012505">
    <property type="term" value="C:endomembrane system"/>
    <property type="evidence" value="ECO:0007669"/>
    <property type="project" value="UniProtKB-SubCell"/>
</dbReference>
<dbReference type="CDD" id="cd00051">
    <property type="entry name" value="EFh"/>
    <property type="match status" value="1"/>
</dbReference>
<dbReference type="GO" id="GO:0015369">
    <property type="term" value="F:calcium:proton antiporter activity"/>
    <property type="evidence" value="ECO:0007669"/>
    <property type="project" value="TreeGrafter"/>
</dbReference>
<keyword evidence="2" id="KW-0813">Transport</keyword>
<evidence type="ECO:0000256" key="7">
    <source>
        <dbReference type="ARBA" id="ARBA00023065"/>
    </source>
</evidence>
<evidence type="ECO:0000256" key="1">
    <source>
        <dbReference type="ARBA" id="ARBA00004127"/>
    </source>
</evidence>
<dbReference type="EMBL" id="BSYO01000022">
    <property type="protein sequence ID" value="GMH20483.1"/>
    <property type="molecule type" value="Genomic_DNA"/>
</dbReference>
<feature type="domain" description="EF-hand" evidence="11">
    <location>
        <begin position="264"/>
        <end position="299"/>
    </location>
</feature>
<feature type="transmembrane region" description="Helical" evidence="9">
    <location>
        <begin position="103"/>
        <end position="124"/>
    </location>
</feature>
<dbReference type="GO" id="GO:0006874">
    <property type="term" value="P:intracellular calcium ion homeostasis"/>
    <property type="evidence" value="ECO:0007669"/>
    <property type="project" value="TreeGrafter"/>
</dbReference>
<feature type="transmembrane region" description="Helical" evidence="9">
    <location>
        <begin position="144"/>
        <end position="165"/>
    </location>
</feature>
<evidence type="ECO:0000256" key="6">
    <source>
        <dbReference type="ARBA" id="ARBA00022989"/>
    </source>
</evidence>
<evidence type="ECO:0000313" key="13">
    <source>
        <dbReference type="Proteomes" id="UP001279734"/>
    </source>
</evidence>
<reference evidence="12" key="1">
    <citation type="submission" date="2023-05" db="EMBL/GenBank/DDBJ databases">
        <title>Nepenthes gracilis genome sequencing.</title>
        <authorList>
            <person name="Fukushima K."/>
        </authorList>
    </citation>
    <scope>NUCLEOTIDE SEQUENCE</scope>
    <source>
        <strain evidence="12">SING2019-196</strain>
    </source>
</reference>
<sequence length="545" mass="58878">MRSCGVGLFIFFSLVLLTSTDVASVRILPDLVSDGGDGHRDQEVPSYLQSALSPFFSSTSGSCDETYGFMPCTSTVIGNLFSISVYGFLMFSAQKLLSDGSELLLEILGPGIVGGLVLPILGALPDAMLILVSGLSGSKETAQSQVSVGMGLLAGSTVMLLTVMWGASVVAGKRDLQESGVSTDNWTRYAAMIMVGSVVPFIVVQVPQLLSSSSGRRLAILIGLILSLVLLISYCACQVAPAGIAATTLNGEQAHYRDFSRAVKEHAFVGRLFKAIDLDHDDSLSAAELSAFVIGIRLDELKLDESDVVQKVMEEFNTTPDSRITFDEFQCGISNWLRDSNVPRSQNGEKQDTVKYLDGCHQETRRQQDLLEVECDEAEEGGIENPKKEALKAASMLLAGTIIAAVFADPLDDVIVNFSSATSIPTFFIFIQCGDDEQRPLPRGVSCPRVCQGTDMGFLIRSSHHRHRLCRDGLVGELPHEIPSLDIGHSFCALPDLSAARLHSRPSIGLVLDSDFSKPRIPVLLLDPSNAEIFQHNRNFEVTGE</sequence>
<evidence type="ECO:0000256" key="10">
    <source>
        <dbReference type="SAM" id="SignalP"/>
    </source>
</evidence>
<feature type="chain" id="PRO_5042151417" description="EF-hand domain-containing protein" evidence="10">
    <location>
        <begin position="25"/>
        <end position="545"/>
    </location>
</feature>
<evidence type="ECO:0000256" key="4">
    <source>
        <dbReference type="ARBA" id="ARBA00022692"/>
    </source>
</evidence>
<evidence type="ECO:0000259" key="11">
    <source>
        <dbReference type="PROSITE" id="PS50222"/>
    </source>
</evidence>
<feature type="transmembrane region" description="Helical" evidence="9">
    <location>
        <begin position="218"/>
        <end position="237"/>
    </location>
</feature>
<organism evidence="12 13">
    <name type="scientific">Nepenthes gracilis</name>
    <name type="common">Slender pitcher plant</name>
    <dbReference type="NCBI Taxonomy" id="150966"/>
    <lineage>
        <taxon>Eukaryota</taxon>
        <taxon>Viridiplantae</taxon>
        <taxon>Streptophyta</taxon>
        <taxon>Embryophyta</taxon>
        <taxon>Tracheophyta</taxon>
        <taxon>Spermatophyta</taxon>
        <taxon>Magnoliopsida</taxon>
        <taxon>eudicotyledons</taxon>
        <taxon>Gunneridae</taxon>
        <taxon>Pentapetalae</taxon>
        <taxon>Caryophyllales</taxon>
        <taxon>Nepenthaceae</taxon>
        <taxon>Nepenthes</taxon>
    </lineage>
</organism>
<protein>
    <recommendedName>
        <fullName evidence="11">EF-hand domain-containing protein</fullName>
    </recommendedName>
</protein>
<keyword evidence="10" id="KW-0732">Signal</keyword>
<keyword evidence="13" id="KW-1185">Reference proteome</keyword>
<accession>A0AAD3T021</accession>
<evidence type="ECO:0000256" key="8">
    <source>
        <dbReference type="ARBA" id="ARBA00023136"/>
    </source>
</evidence>
<dbReference type="Pfam" id="PF13499">
    <property type="entry name" value="EF-hand_7"/>
    <property type="match status" value="1"/>
</dbReference>
<evidence type="ECO:0000313" key="12">
    <source>
        <dbReference type="EMBL" id="GMH20483.1"/>
    </source>
</evidence>
<feature type="transmembrane region" description="Helical" evidence="9">
    <location>
        <begin position="186"/>
        <end position="206"/>
    </location>
</feature>
<dbReference type="InterPro" id="IPR004713">
    <property type="entry name" value="CaH_exchang"/>
</dbReference>
<evidence type="ECO:0000256" key="2">
    <source>
        <dbReference type="ARBA" id="ARBA00022448"/>
    </source>
</evidence>
<keyword evidence="6 9" id="KW-1133">Transmembrane helix</keyword>
<dbReference type="InterPro" id="IPR004837">
    <property type="entry name" value="NaCa_Exmemb"/>
</dbReference>
<dbReference type="PANTHER" id="PTHR31503:SF36">
    <property type="entry name" value="SODIUM_CALCIUM EXCHANGER MEMBRANE REGION DOMAIN-CONTAINING PROTEIN"/>
    <property type="match status" value="1"/>
</dbReference>
<keyword evidence="4 9" id="KW-0812">Transmembrane</keyword>
<keyword evidence="3" id="KW-0050">Antiport</keyword>
<keyword evidence="5" id="KW-0106">Calcium</keyword>
<dbReference type="InterPro" id="IPR002048">
    <property type="entry name" value="EF_hand_dom"/>
</dbReference>
<proteinExistence type="predicted"/>
<dbReference type="Gene3D" id="1.10.238.10">
    <property type="entry name" value="EF-hand"/>
    <property type="match status" value="1"/>
</dbReference>
<dbReference type="Pfam" id="PF01699">
    <property type="entry name" value="Na_Ca_ex"/>
    <property type="match status" value="1"/>
</dbReference>
<comment type="caution">
    <text evidence="12">The sequence shown here is derived from an EMBL/GenBank/DDBJ whole genome shotgun (WGS) entry which is preliminary data.</text>
</comment>
<dbReference type="Proteomes" id="UP001279734">
    <property type="component" value="Unassembled WGS sequence"/>
</dbReference>
<dbReference type="InterPro" id="IPR011992">
    <property type="entry name" value="EF-hand-dom_pair"/>
</dbReference>
<dbReference type="AlphaFoldDB" id="A0AAD3T021"/>
<evidence type="ECO:0000256" key="3">
    <source>
        <dbReference type="ARBA" id="ARBA00022449"/>
    </source>
</evidence>
<feature type="signal peptide" evidence="10">
    <location>
        <begin position="1"/>
        <end position="24"/>
    </location>
</feature>